<name>A0A0F7ZW65_9HYPO</name>
<evidence type="ECO:0000313" key="2">
    <source>
        <dbReference type="Proteomes" id="UP000054481"/>
    </source>
</evidence>
<reference evidence="1 2" key="1">
    <citation type="journal article" date="2014" name="Genome Biol. Evol.">
        <title>Comparative genomics and transcriptomics analyses reveal divergent lifestyle features of nematode endoparasitic fungus Hirsutella minnesotensis.</title>
        <authorList>
            <person name="Lai Y."/>
            <person name="Liu K."/>
            <person name="Zhang X."/>
            <person name="Zhang X."/>
            <person name="Li K."/>
            <person name="Wang N."/>
            <person name="Shu C."/>
            <person name="Wu Y."/>
            <person name="Wang C."/>
            <person name="Bushley K.E."/>
            <person name="Xiang M."/>
            <person name="Liu X."/>
        </authorList>
    </citation>
    <scope>NUCLEOTIDE SEQUENCE [LARGE SCALE GENOMIC DNA]</scope>
    <source>
        <strain evidence="1 2">3608</strain>
    </source>
</reference>
<dbReference type="EMBL" id="KQ030897">
    <property type="protein sequence ID" value="KJZ68432.1"/>
    <property type="molecule type" value="Genomic_DNA"/>
</dbReference>
<dbReference type="AlphaFoldDB" id="A0A0F7ZW65"/>
<proteinExistence type="predicted"/>
<accession>A0A0F7ZW65</accession>
<gene>
    <name evidence="1" type="ORF">HIM_12176</name>
</gene>
<sequence>MGLAHRRAIAGAITGAMAGVPAWARYCLPCPPSGLCKKADPHVHARSHSTASIDMYNPHRPFVMPDAELYEAALRRATQPDTDTDRKDEKHDVPALTEADRAGCERWLNKVNFLQPGKDEDIWKNIKRNWIGFLSATSEMPDATLAPNRKVVRFDELDGESERGRTRRFREDRQQRMVIQSSFWNELDGLEAMTQRWPPTARVALSAMDTEPSQDPFQTLAPIWKLGQRRRYQAVWTSLVAFLVHSQAEGTLEEMGLKLDEDQTHDVLDVLESAGQVNLRDIGRVKGGRVKGVFHDVWVSIHGLLTSAMVKEKSTGRNNPMVWWLTILVRSAHRGARPG</sequence>
<evidence type="ECO:0000313" key="1">
    <source>
        <dbReference type="EMBL" id="KJZ68432.1"/>
    </source>
</evidence>
<protein>
    <submittedName>
        <fullName evidence="1">Uncharacterized protein</fullName>
    </submittedName>
</protein>
<dbReference type="OrthoDB" id="4468869at2759"/>
<dbReference type="Proteomes" id="UP000054481">
    <property type="component" value="Unassembled WGS sequence"/>
</dbReference>
<organism evidence="1 2">
    <name type="scientific">Hirsutella minnesotensis 3608</name>
    <dbReference type="NCBI Taxonomy" id="1043627"/>
    <lineage>
        <taxon>Eukaryota</taxon>
        <taxon>Fungi</taxon>
        <taxon>Dikarya</taxon>
        <taxon>Ascomycota</taxon>
        <taxon>Pezizomycotina</taxon>
        <taxon>Sordariomycetes</taxon>
        <taxon>Hypocreomycetidae</taxon>
        <taxon>Hypocreales</taxon>
        <taxon>Ophiocordycipitaceae</taxon>
        <taxon>Hirsutella</taxon>
    </lineage>
</organism>
<keyword evidence="2" id="KW-1185">Reference proteome</keyword>